<reference evidence="2 3" key="1">
    <citation type="submission" date="2014-04" db="EMBL/GenBank/DDBJ databases">
        <authorList>
            <consortium name="DOE Joint Genome Institute"/>
            <person name="Kuo A."/>
            <person name="Kohler A."/>
            <person name="Nagy L.G."/>
            <person name="Floudas D."/>
            <person name="Copeland A."/>
            <person name="Barry K.W."/>
            <person name="Cichocki N."/>
            <person name="Veneault-Fourrey C."/>
            <person name="LaButti K."/>
            <person name="Lindquist E.A."/>
            <person name="Lipzen A."/>
            <person name="Lundell T."/>
            <person name="Morin E."/>
            <person name="Murat C."/>
            <person name="Sun H."/>
            <person name="Tunlid A."/>
            <person name="Henrissat B."/>
            <person name="Grigoriev I.V."/>
            <person name="Hibbett D.S."/>
            <person name="Martin F."/>
            <person name="Nordberg H.P."/>
            <person name="Cantor M.N."/>
            <person name="Hua S.X."/>
        </authorList>
    </citation>
    <scope>NUCLEOTIDE SEQUENCE [LARGE SCALE GENOMIC DNA]</scope>
    <source>
        <strain evidence="2 3">LaAM-08-1</strain>
    </source>
</reference>
<reference evidence="3" key="2">
    <citation type="submission" date="2015-01" db="EMBL/GenBank/DDBJ databases">
        <title>Evolutionary Origins and Diversification of the Mycorrhizal Mutualists.</title>
        <authorList>
            <consortium name="DOE Joint Genome Institute"/>
            <consortium name="Mycorrhizal Genomics Consortium"/>
            <person name="Kohler A."/>
            <person name="Kuo A."/>
            <person name="Nagy L.G."/>
            <person name="Floudas D."/>
            <person name="Copeland A."/>
            <person name="Barry K.W."/>
            <person name="Cichocki N."/>
            <person name="Veneault-Fourrey C."/>
            <person name="LaButti K."/>
            <person name="Lindquist E.A."/>
            <person name="Lipzen A."/>
            <person name="Lundell T."/>
            <person name="Morin E."/>
            <person name="Murat C."/>
            <person name="Riley R."/>
            <person name="Ohm R."/>
            <person name="Sun H."/>
            <person name="Tunlid A."/>
            <person name="Henrissat B."/>
            <person name="Grigoriev I.V."/>
            <person name="Hibbett D.S."/>
            <person name="Martin F."/>
        </authorList>
    </citation>
    <scope>NUCLEOTIDE SEQUENCE [LARGE SCALE GENOMIC DNA]</scope>
    <source>
        <strain evidence="3">LaAM-08-1</strain>
    </source>
</reference>
<sequence length="230" mass="25511">MPTVGKRVRFSRTNLVHSPPTPALSFNQLSPASSAAPLTPPNVYQSLPGPSPYIVVPNKQALAAYPSKSPARVRIHPYLELSSVPAINYDLMDHPSSVLNHHRISSRVFTEPASNPALRKLSIMSQHLPWTISVSASNGTYVTVGDVLDSVYRALQRNITPTEYNSLSSHDGRRATRAYEQRYRRHRSNQAYELEKRGGMKRVDFLKGMTKFSGLAVTSHGSGMWQLSVT</sequence>
<evidence type="ECO:0000313" key="2">
    <source>
        <dbReference type="EMBL" id="KIK03604.1"/>
    </source>
</evidence>
<gene>
    <name evidence="2" type="ORF">K443DRAFT_121376</name>
</gene>
<evidence type="ECO:0000313" key="3">
    <source>
        <dbReference type="Proteomes" id="UP000054477"/>
    </source>
</evidence>
<name>A0A0C9XPU5_9AGAR</name>
<feature type="domain" description="DUF6699" evidence="1">
    <location>
        <begin position="87"/>
        <end position="218"/>
    </location>
</feature>
<dbReference type="OrthoDB" id="2783256at2759"/>
<dbReference type="InterPro" id="IPR046522">
    <property type="entry name" value="DUF6699"/>
</dbReference>
<evidence type="ECO:0000259" key="1">
    <source>
        <dbReference type="Pfam" id="PF20415"/>
    </source>
</evidence>
<dbReference type="AlphaFoldDB" id="A0A0C9XPU5"/>
<dbReference type="Pfam" id="PF20415">
    <property type="entry name" value="DUF6699"/>
    <property type="match status" value="1"/>
</dbReference>
<accession>A0A0C9XPU5</accession>
<dbReference type="HOGENOM" id="CLU_085813_0_0_1"/>
<dbReference type="STRING" id="1095629.A0A0C9XPU5"/>
<proteinExistence type="predicted"/>
<keyword evidence="3" id="KW-1185">Reference proteome</keyword>
<protein>
    <recommendedName>
        <fullName evidence="1">DUF6699 domain-containing protein</fullName>
    </recommendedName>
</protein>
<dbReference type="Proteomes" id="UP000054477">
    <property type="component" value="Unassembled WGS sequence"/>
</dbReference>
<dbReference type="EMBL" id="KN838578">
    <property type="protein sequence ID" value="KIK03604.1"/>
    <property type="molecule type" value="Genomic_DNA"/>
</dbReference>
<organism evidence="2 3">
    <name type="scientific">Laccaria amethystina LaAM-08-1</name>
    <dbReference type="NCBI Taxonomy" id="1095629"/>
    <lineage>
        <taxon>Eukaryota</taxon>
        <taxon>Fungi</taxon>
        <taxon>Dikarya</taxon>
        <taxon>Basidiomycota</taxon>
        <taxon>Agaricomycotina</taxon>
        <taxon>Agaricomycetes</taxon>
        <taxon>Agaricomycetidae</taxon>
        <taxon>Agaricales</taxon>
        <taxon>Agaricineae</taxon>
        <taxon>Hydnangiaceae</taxon>
        <taxon>Laccaria</taxon>
    </lineage>
</organism>